<dbReference type="AlphaFoldDB" id="A0A1T4VZ22"/>
<organism evidence="1 2">
    <name type="scientific">Eubacterium uniforme</name>
    <dbReference type="NCBI Taxonomy" id="39495"/>
    <lineage>
        <taxon>Bacteria</taxon>
        <taxon>Bacillati</taxon>
        <taxon>Bacillota</taxon>
        <taxon>Clostridia</taxon>
        <taxon>Eubacteriales</taxon>
        <taxon>Eubacteriaceae</taxon>
        <taxon>Eubacterium</taxon>
    </lineage>
</organism>
<reference evidence="1 2" key="1">
    <citation type="submission" date="2017-02" db="EMBL/GenBank/DDBJ databases">
        <authorList>
            <person name="Peterson S.W."/>
        </authorList>
    </citation>
    <scope>NUCLEOTIDE SEQUENCE [LARGE SCALE GENOMIC DNA]</scope>
    <source>
        <strain evidence="1 2">ATCC 35992</strain>
    </source>
</reference>
<accession>A0A1T4VZ22</accession>
<name>A0A1T4VZ22_9FIRM</name>
<dbReference type="PROSITE" id="PS51257">
    <property type="entry name" value="PROKAR_LIPOPROTEIN"/>
    <property type="match status" value="1"/>
</dbReference>
<evidence type="ECO:0000313" key="2">
    <source>
        <dbReference type="Proteomes" id="UP000190814"/>
    </source>
</evidence>
<evidence type="ECO:0008006" key="3">
    <source>
        <dbReference type="Google" id="ProtNLM"/>
    </source>
</evidence>
<dbReference type="EMBL" id="FUXZ01000013">
    <property type="protein sequence ID" value="SKA70236.1"/>
    <property type="molecule type" value="Genomic_DNA"/>
</dbReference>
<dbReference type="RefSeq" id="WP_078766821.1">
    <property type="nucleotide sequence ID" value="NZ_FUXZ01000013.1"/>
</dbReference>
<proteinExistence type="predicted"/>
<dbReference type="Proteomes" id="UP000190814">
    <property type="component" value="Unassembled WGS sequence"/>
</dbReference>
<sequence length="198" mass="23610">MRKKIGLLLIIFLLIGCFIFNRYNSLERRLILGNINHLFYAKVEQANINKKTKIINIEFKEYAVKKERYKIIKDIENNCIKTIQKKKSYDGYKVILKVIKSSCIEYAVTFDENMEAEYLDITPMSNRDIDAFNKIIRNHPNVRVIRIDNYISSNSEECCKIDNYNEFENLEKIQFVKKPSDEIIKYLREQVPQCEIEF</sequence>
<keyword evidence="2" id="KW-1185">Reference proteome</keyword>
<gene>
    <name evidence="1" type="ORF">SAMN02745111_01983</name>
</gene>
<dbReference type="STRING" id="39495.SAMN02745111_01983"/>
<evidence type="ECO:0000313" key="1">
    <source>
        <dbReference type="EMBL" id="SKA70236.1"/>
    </source>
</evidence>
<protein>
    <recommendedName>
        <fullName evidence="3">Lipoprotein</fullName>
    </recommendedName>
</protein>